<keyword evidence="3" id="KW-1003">Cell membrane</keyword>
<dbReference type="AlphaFoldDB" id="A0A512AZ38"/>
<evidence type="ECO:0000256" key="6">
    <source>
        <dbReference type="ARBA" id="ARBA00022989"/>
    </source>
</evidence>
<accession>A0A512AZ38</accession>
<dbReference type="GO" id="GO:0005886">
    <property type="term" value="C:plasma membrane"/>
    <property type="evidence" value="ECO:0007669"/>
    <property type="project" value="UniProtKB-SubCell"/>
</dbReference>
<evidence type="ECO:0000256" key="2">
    <source>
        <dbReference type="ARBA" id="ARBA00022448"/>
    </source>
</evidence>
<evidence type="ECO:0000256" key="3">
    <source>
        <dbReference type="ARBA" id="ARBA00022475"/>
    </source>
</evidence>
<dbReference type="PANTHER" id="PTHR23517:SF15">
    <property type="entry name" value="PROTON-DEPENDENT OLIGOPEPTIDE FAMILY TRANSPORT PROTEIN"/>
    <property type="match status" value="1"/>
</dbReference>
<dbReference type="PROSITE" id="PS50850">
    <property type="entry name" value="MFS"/>
    <property type="match status" value="1"/>
</dbReference>
<feature type="transmembrane region" description="Helical" evidence="9">
    <location>
        <begin position="236"/>
        <end position="253"/>
    </location>
</feature>
<keyword evidence="6 9" id="KW-1133">Transmembrane helix</keyword>
<name>A0A512AZ38_9BACT</name>
<evidence type="ECO:0000256" key="8">
    <source>
        <dbReference type="RuleBase" id="RU003755"/>
    </source>
</evidence>
<dbReference type="InterPro" id="IPR020846">
    <property type="entry name" value="MFS_dom"/>
</dbReference>
<feature type="transmembrane region" description="Helical" evidence="9">
    <location>
        <begin position="34"/>
        <end position="52"/>
    </location>
</feature>
<feature type="domain" description="Major facilitator superfamily (MFS) profile" evidence="10">
    <location>
        <begin position="21"/>
        <end position="443"/>
    </location>
</feature>
<evidence type="ECO:0000256" key="1">
    <source>
        <dbReference type="ARBA" id="ARBA00004651"/>
    </source>
</evidence>
<dbReference type="Gene3D" id="1.20.1250.20">
    <property type="entry name" value="MFS general substrate transporter like domains"/>
    <property type="match status" value="2"/>
</dbReference>
<reference evidence="11 12" key="1">
    <citation type="submission" date="2019-07" db="EMBL/GenBank/DDBJ databases">
        <title>Whole genome shotgun sequence of Adhaeribacter aerolatus NBRC 106133.</title>
        <authorList>
            <person name="Hosoyama A."/>
            <person name="Uohara A."/>
            <person name="Ohji S."/>
            <person name="Ichikawa N."/>
        </authorList>
    </citation>
    <scope>NUCLEOTIDE SEQUENCE [LARGE SCALE GENOMIC DNA]</scope>
    <source>
        <strain evidence="11 12">NBRC 106133</strain>
    </source>
</reference>
<dbReference type="Pfam" id="PF00854">
    <property type="entry name" value="PTR2"/>
    <property type="match status" value="2"/>
</dbReference>
<evidence type="ECO:0000313" key="12">
    <source>
        <dbReference type="Proteomes" id="UP000321532"/>
    </source>
</evidence>
<protein>
    <submittedName>
        <fullName evidence="11">Dipeptide/tripeptide permease</fullName>
    </submittedName>
</protein>
<dbReference type="OrthoDB" id="9772725at2"/>
<keyword evidence="5" id="KW-0653">Protein transport</keyword>
<feature type="transmembrane region" description="Helical" evidence="9">
    <location>
        <begin position="285"/>
        <end position="305"/>
    </location>
</feature>
<comment type="subcellular location">
    <subcellularLocation>
        <location evidence="1">Cell membrane</location>
        <topology evidence="1">Multi-pass membrane protein</topology>
    </subcellularLocation>
    <subcellularLocation>
        <location evidence="8">Membrane</location>
        <topology evidence="8">Multi-pass membrane protein</topology>
    </subcellularLocation>
</comment>
<dbReference type="InterPro" id="IPR036259">
    <property type="entry name" value="MFS_trans_sf"/>
</dbReference>
<feature type="transmembrane region" description="Helical" evidence="9">
    <location>
        <begin position="383"/>
        <end position="408"/>
    </location>
</feature>
<dbReference type="RefSeq" id="WP_146898218.1">
    <property type="nucleotide sequence ID" value="NZ_BJYS01000019.1"/>
</dbReference>
<proteinExistence type="inferred from homology"/>
<keyword evidence="7 9" id="KW-0472">Membrane</keyword>
<evidence type="ECO:0000259" key="10">
    <source>
        <dbReference type="PROSITE" id="PS50850"/>
    </source>
</evidence>
<feature type="transmembrane region" description="Helical" evidence="9">
    <location>
        <begin position="182"/>
        <end position="202"/>
    </location>
</feature>
<keyword evidence="12" id="KW-1185">Reference proteome</keyword>
<keyword evidence="5" id="KW-0571">Peptide transport</keyword>
<dbReference type="GO" id="GO:1904680">
    <property type="term" value="F:peptide transmembrane transporter activity"/>
    <property type="evidence" value="ECO:0007669"/>
    <property type="project" value="InterPro"/>
</dbReference>
<evidence type="ECO:0000256" key="7">
    <source>
        <dbReference type="ARBA" id="ARBA00023136"/>
    </source>
</evidence>
<dbReference type="EMBL" id="BJYS01000019">
    <property type="protein sequence ID" value="GEO04956.1"/>
    <property type="molecule type" value="Genomic_DNA"/>
</dbReference>
<comment type="caution">
    <text evidence="11">The sequence shown here is derived from an EMBL/GenBank/DDBJ whole genome shotgun (WGS) entry which is preliminary data.</text>
</comment>
<feature type="transmembrane region" description="Helical" evidence="9">
    <location>
        <begin position="116"/>
        <end position="135"/>
    </location>
</feature>
<keyword evidence="2 8" id="KW-0813">Transport</keyword>
<dbReference type="InterPro" id="IPR050171">
    <property type="entry name" value="MFS_Transporters"/>
</dbReference>
<feature type="transmembrane region" description="Helical" evidence="9">
    <location>
        <begin position="420"/>
        <end position="438"/>
    </location>
</feature>
<dbReference type="NCBIfam" id="TIGR00924">
    <property type="entry name" value="yjdL_sub1_fam"/>
    <property type="match status" value="2"/>
</dbReference>
<dbReference type="InterPro" id="IPR018456">
    <property type="entry name" value="PTR2_symporter_CS"/>
</dbReference>
<dbReference type="GO" id="GO:0006857">
    <property type="term" value="P:oligopeptide transport"/>
    <property type="evidence" value="ECO:0007669"/>
    <property type="project" value="InterPro"/>
</dbReference>
<feature type="transmembrane region" description="Helical" evidence="9">
    <location>
        <begin position="317"/>
        <end position="338"/>
    </location>
</feature>
<evidence type="ECO:0000256" key="4">
    <source>
        <dbReference type="ARBA" id="ARBA00022692"/>
    </source>
</evidence>
<evidence type="ECO:0000313" key="11">
    <source>
        <dbReference type="EMBL" id="GEO04956.1"/>
    </source>
</evidence>
<dbReference type="SUPFAM" id="SSF103473">
    <property type="entry name" value="MFS general substrate transporter"/>
    <property type="match status" value="1"/>
</dbReference>
<feature type="transmembrane region" description="Helical" evidence="9">
    <location>
        <begin position="64"/>
        <end position="84"/>
    </location>
</feature>
<dbReference type="PANTHER" id="PTHR23517">
    <property type="entry name" value="RESISTANCE PROTEIN MDTM, PUTATIVE-RELATED-RELATED"/>
    <property type="match status" value="1"/>
</dbReference>
<feature type="transmembrane region" description="Helical" evidence="9">
    <location>
        <begin position="91"/>
        <end position="110"/>
    </location>
</feature>
<evidence type="ECO:0000256" key="5">
    <source>
        <dbReference type="ARBA" id="ARBA00022856"/>
    </source>
</evidence>
<dbReference type="PROSITE" id="PS01023">
    <property type="entry name" value="PTR2_2"/>
    <property type="match status" value="1"/>
</dbReference>
<comment type="similarity">
    <text evidence="8">Belongs to the major facilitator superfamily. Proton-dependent oligopeptide transporter (POT/PTR) (TC 2.A.17) family.</text>
</comment>
<feature type="transmembrane region" description="Helical" evidence="9">
    <location>
        <begin position="350"/>
        <end position="371"/>
    </location>
</feature>
<gene>
    <name evidence="11" type="ORF">AAE02nite_26200</name>
</gene>
<feature type="transmembrane region" description="Helical" evidence="9">
    <location>
        <begin position="156"/>
        <end position="176"/>
    </location>
</feature>
<organism evidence="11 12">
    <name type="scientific">Adhaeribacter aerolatus</name>
    <dbReference type="NCBI Taxonomy" id="670289"/>
    <lineage>
        <taxon>Bacteria</taxon>
        <taxon>Pseudomonadati</taxon>
        <taxon>Bacteroidota</taxon>
        <taxon>Cytophagia</taxon>
        <taxon>Cytophagales</taxon>
        <taxon>Hymenobacteraceae</taxon>
        <taxon>Adhaeribacter</taxon>
    </lineage>
</organism>
<keyword evidence="4 8" id="KW-0812">Transmembrane</keyword>
<sequence>MEQTLTDERLAGEKEEKHPSSLYMLFFTEMWERFSYYGMRALLTLYLISEVSKGGLGWTSAQAGQLYGIYTGLVYVTPLIGGYLADKFLGYRWAVIIGGLLMALGHASLAVEPLPFFYAGLGLLIVGNGFFKPSISSMVGQLYPEGSKLKDSAYTIFYMGINLGAFLGSLICGYLGENIGWHYGFGAAGVGMVLGLAQFYIGRHRLGKIGLKPERKNVNVNNAPKEPLTKVERDRLVVVLTLSFFSILFWLAFEQAGSSMNIFAYKFTDRSIFGWEVPATWFQSINAFFIFTLAPFFSMLWVKLAKKNLDPSGPYKFAIGLVLLGLGFAVLVFGSLSIPQGAETAGVSMMWLVLAYLLHTMGELCLSPVGLSFVNKLSPARLIGVMFGVWFLASAIGNYIGGALAGMIDEMAKTQSMSSFFLIFVSIAFAAAFVLFLLSRRLVKLMHGVH</sequence>
<dbReference type="InterPro" id="IPR005279">
    <property type="entry name" value="Dipep/tripep_permease"/>
</dbReference>
<dbReference type="Proteomes" id="UP000321532">
    <property type="component" value="Unassembled WGS sequence"/>
</dbReference>
<dbReference type="InterPro" id="IPR000109">
    <property type="entry name" value="POT_fam"/>
</dbReference>
<evidence type="ECO:0000256" key="9">
    <source>
        <dbReference type="SAM" id="Phobius"/>
    </source>
</evidence>
<dbReference type="CDD" id="cd17346">
    <property type="entry name" value="MFS_DtpA_like"/>
    <property type="match status" value="1"/>
</dbReference>
<dbReference type="PROSITE" id="PS01022">
    <property type="entry name" value="PTR2_1"/>
    <property type="match status" value="1"/>
</dbReference>